<feature type="transmembrane region" description="Helical" evidence="1">
    <location>
        <begin position="12"/>
        <end position="31"/>
    </location>
</feature>
<dbReference type="AlphaFoldDB" id="A0A315ETB8"/>
<evidence type="ECO:0000256" key="1">
    <source>
        <dbReference type="SAM" id="Phobius"/>
    </source>
</evidence>
<dbReference type="Proteomes" id="UP000251341">
    <property type="component" value="Unassembled WGS sequence"/>
</dbReference>
<organism evidence="2 3">
    <name type="scientific">Limnohabitans curvus</name>
    <dbReference type="NCBI Taxonomy" id="323423"/>
    <lineage>
        <taxon>Bacteria</taxon>
        <taxon>Pseudomonadati</taxon>
        <taxon>Pseudomonadota</taxon>
        <taxon>Betaproteobacteria</taxon>
        <taxon>Burkholderiales</taxon>
        <taxon>Comamonadaceae</taxon>
        <taxon>Limnohabitans</taxon>
    </lineage>
</organism>
<dbReference type="RefSeq" id="WP_108401920.1">
    <property type="nucleotide sequence ID" value="NZ_NESP01000001.1"/>
</dbReference>
<keyword evidence="1" id="KW-0472">Membrane</keyword>
<evidence type="ECO:0000313" key="3">
    <source>
        <dbReference type="Proteomes" id="UP000251341"/>
    </source>
</evidence>
<proteinExistence type="predicted"/>
<keyword evidence="1" id="KW-1133">Transmembrane helix</keyword>
<keyword evidence="3" id="KW-1185">Reference proteome</keyword>
<reference evidence="2 3" key="1">
    <citation type="submission" date="2017-04" db="EMBL/GenBank/DDBJ databases">
        <title>Unexpected and diverse lifestyles within the genus Limnohabitans.</title>
        <authorList>
            <person name="Kasalicky V."/>
            <person name="Mehrshad M."/>
            <person name="Andrei S.-A."/>
            <person name="Salcher M."/>
            <person name="Kratochvilova H."/>
            <person name="Simek K."/>
            <person name="Ghai R."/>
        </authorList>
    </citation>
    <scope>NUCLEOTIDE SEQUENCE [LARGE SCALE GENOMIC DNA]</scope>
    <source>
        <strain evidence="2 3">MWH-C5</strain>
    </source>
</reference>
<protein>
    <recommendedName>
        <fullName evidence="4">Lysis protein</fullName>
    </recommendedName>
</protein>
<comment type="caution">
    <text evidence="2">The sequence shown here is derived from an EMBL/GenBank/DDBJ whole genome shotgun (WGS) entry which is preliminary data.</text>
</comment>
<name>A0A315ETB8_9BURK</name>
<keyword evidence="1" id="KW-0812">Transmembrane</keyword>
<accession>A0A315ETB8</accession>
<evidence type="ECO:0000313" key="2">
    <source>
        <dbReference type="EMBL" id="PUE59142.1"/>
    </source>
</evidence>
<gene>
    <name evidence="2" type="ORF">B9Z44_05890</name>
</gene>
<sequence>MSWVSRFIYANWNYLMGGLVLMMVFICGVQIGESRIQREWNAEKLRVALVVAKQEQRAADVQQSQSQINREISNEYAKNSKALASRLPSLRPVGVCSSTPICAGSVPTVSEAPAGAASHPADAVSLTAGDAGAVSCAQLSKDAAQTTLMLLEVQRWYQKQSAIEP</sequence>
<dbReference type="EMBL" id="NESP01000001">
    <property type="protein sequence ID" value="PUE59142.1"/>
    <property type="molecule type" value="Genomic_DNA"/>
</dbReference>
<evidence type="ECO:0008006" key="4">
    <source>
        <dbReference type="Google" id="ProtNLM"/>
    </source>
</evidence>